<comment type="function">
    <text evidence="11">Mediates influx of magnesium ions. Alternates between open and closed states. Activated by low cytoplasmic Mg(2+) levels. Inactive when cytoplasmic Mg(2+) levels are high.</text>
</comment>
<evidence type="ECO:0000256" key="4">
    <source>
        <dbReference type="ARBA" id="ARBA00022475"/>
    </source>
</evidence>
<keyword evidence="5 12" id="KW-0812">Transmembrane</keyword>
<feature type="transmembrane region" description="Helical" evidence="12">
    <location>
        <begin position="325"/>
        <end position="345"/>
    </location>
</feature>
<dbReference type="InterPro" id="IPR004488">
    <property type="entry name" value="Mg/Co-transport_prot_CorA"/>
</dbReference>
<dbReference type="PANTHER" id="PTHR46494:SF1">
    <property type="entry name" value="CORA FAMILY METAL ION TRANSPORTER (EUROFUNG)"/>
    <property type="match status" value="1"/>
</dbReference>
<dbReference type="AlphaFoldDB" id="A0A1S1V7A0"/>
<evidence type="ECO:0000256" key="2">
    <source>
        <dbReference type="ARBA" id="ARBA00009765"/>
    </source>
</evidence>
<gene>
    <name evidence="13" type="primary">corA_1</name>
    <name evidence="12" type="synonym">corA</name>
    <name evidence="13" type="ORF">EUAN_10330</name>
</gene>
<organism evidence="13 14">
    <name type="scientific">Andreesenia angusta</name>
    <dbReference type="NCBI Taxonomy" id="39480"/>
    <lineage>
        <taxon>Bacteria</taxon>
        <taxon>Bacillati</taxon>
        <taxon>Bacillota</taxon>
        <taxon>Tissierellia</taxon>
        <taxon>Tissierellales</taxon>
        <taxon>Gottschalkiaceae</taxon>
        <taxon>Andreesenia</taxon>
    </lineage>
</organism>
<dbReference type="GO" id="GO:0015087">
    <property type="term" value="F:cobalt ion transmembrane transporter activity"/>
    <property type="evidence" value="ECO:0007669"/>
    <property type="project" value="UniProtKB-UniRule"/>
</dbReference>
<keyword evidence="7 12" id="KW-1133">Transmembrane helix</keyword>
<dbReference type="InterPro" id="IPR045861">
    <property type="entry name" value="CorA_cytoplasmic_dom"/>
</dbReference>
<dbReference type="Proteomes" id="UP000180254">
    <property type="component" value="Unassembled WGS sequence"/>
</dbReference>
<keyword evidence="6 12" id="KW-0460">Magnesium</keyword>
<dbReference type="GO" id="GO:0015095">
    <property type="term" value="F:magnesium ion transmembrane transporter activity"/>
    <property type="evidence" value="ECO:0007669"/>
    <property type="project" value="UniProtKB-UniRule"/>
</dbReference>
<evidence type="ECO:0000256" key="10">
    <source>
        <dbReference type="ARBA" id="ARBA00034269"/>
    </source>
</evidence>
<keyword evidence="14" id="KW-1185">Reference proteome</keyword>
<evidence type="ECO:0000256" key="3">
    <source>
        <dbReference type="ARBA" id="ARBA00022448"/>
    </source>
</evidence>
<evidence type="ECO:0000256" key="1">
    <source>
        <dbReference type="ARBA" id="ARBA00004651"/>
    </source>
</evidence>
<name>A0A1S1V7A0_9FIRM</name>
<evidence type="ECO:0000313" key="13">
    <source>
        <dbReference type="EMBL" id="OHW62471.1"/>
    </source>
</evidence>
<dbReference type="RefSeq" id="WP_071062373.1">
    <property type="nucleotide sequence ID" value="NZ_MKIE01000003.1"/>
</dbReference>
<dbReference type="GO" id="GO:0050897">
    <property type="term" value="F:cobalt ion binding"/>
    <property type="evidence" value="ECO:0007669"/>
    <property type="project" value="TreeGrafter"/>
</dbReference>
<reference evidence="13 14" key="1">
    <citation type="submission" date="2016-09" db="EMBL/GenBank/DDBJ databases">
        <title>Genome sequence of Eubacterium angustum.</title>
        <authorList>
            <person name="Poehlein A."/>
            <person name="Daniel R."/>
        </authorList>
    </citation>
    <scope>NUCLEOTIDE SEQUENCE [LARGE SCALE GENOMIC DNA]</scope>
    <source>
        <strain evidence="13 14">DSM 1989</strain>
    </source>
</reference>
<dbReference type="SUPFAM" id="SSF144083">
    <property type="entry name" value="Magnesium transport protein CorA, transmembrane region"/>
    <property type="match status" value="1"/>
</dbReference>
<proteinExistence type="inferred from homology"/>
<dbReference type="EMBL" id="MKIE01000003">
    <property type="protein sequence ID" value="OHW62471.1"/>
    <property type="molecule type" value="Genomic_DNA"/>
</dbReference>
<keyword evidence="9 12" id="KW-0472">Membrane</keyword>
<evidence type="ECO:0000256" key="8">
    <source>
        <dbReference type="ARBA" id="ARBA00023065"/>
    </source>
</evidence>
<dbReference type="NCBIfam" id="TIGR00383">
    <property type="entry name" value="corA"/>
    <property type="match status" value="1"/>
</dbReference>
<dbReference type="Gene3D" id="1.20.58.340">
    <property type="entry name" value="Magnesium transport protein CorA, transmembrane region"/>
    <property type="match status" value="2"/>
</dbReference>
<dbReference type="PANTHER" id="PTHR46494">
    <property type="entry name" value="CORA FAMILY METAL ION TRANSPORTER (EUROFUNG)"/>
    <property type="match status" value="1"/>
</dbReference>
<keyword evidence="8 12" id="KW-0406">Ion transport</keyword>
<dbReference type="STRING" id="39480.EUAN_10330"/>
<dbReference type="FunFam" id="1.20.58.340:FF:000004">
    <property type="entry name" value="Magnesium transport protein CorA"/>
    <property type="match status" value="1"/>
</dbReference>
<dbReference type="GO" id="GO:0000287">
    <property type="term" value="F:magnesium ion binding"/>
    <property type="evidence" value="ECO:0007669"/>
    <property type="project" value="TreeGrafter"/>
</dbReference>
<accession>A0A1S1V7A0</accession>
<dbReference type="Gene3D" id="3.30.460.20">
    <property type="entry name" value="CorA soluble domain-like"/>
    <property type="match status" value="1"/>
</dbReference>
<keyword evidence="4 12" id="KW-1003">Cell membrane</keyword>
<evidence type="ECO:0000256" key="7">
    <source>
        <dbReference type="ARBA" id="ARBA00022989"/>
    </source>
</evidence>
<comment type="caution">
    <text evidence="13">The sequence shown here is derived from an EMBL/GenBank/DDBJ whole genome shotgun (WGS) entry which is preliminary data.</text>
</comment>
<dbReference type="SUPFAM" id="SSF143865">
    <property type="entry name" value="CorA soluble domain-like"/>
    <property type="match status" value="1"/>
</dbReference>
<dbReference type="Pfam" id="PF01544">
    <property type="entry name" value="CorA"/>
    <property type="match status" value="1"/>
</dbReference>
<comment type="subcellular location">
    <subcellularLocation>
        <location evidence="1">Cell membrane</location>
        <topology evidence="1">Multi-pass membrane protein</topology>
    </subcellularLocation>
    <subcellularLocation>
        <location evidence="12">Membrane</location>
        <topology evidence="12">Multi-pass membrane protein</topology>
    </subcellularLocation>
</comment>
<feature type="transmembrane region" description="Helical" evidence="12">
    <location>
        <begin position="294"/>
        <end position="313"/>
    </location>
</feature>
<dbReference type="InterPro" id="IPR002523">
    <property type="entry name" value="MgTranspt_CorA/ZnTranspt_ZntB"/>
</dbReference>
<protein>
    <recommendedName>
        <fullName evidence="12">Magnesium transport protein CorA</fullName>
    </recommendedName>
</protein>
<keyword evidence="3 12" id="KW-0813">Transport</keyword>
<dbReference type="GO" id="GO:0005886">
    <property type="term" value="C:plasma membrane"/>
    <property type="evidence" value="ECO:0007669"/>
    <property type="project" value="UniProtKB-SubCell"/>
</dbReference>
<evidence type="ECO:0000256" key="5">
    <source>
        <dbReference type="ARBA" id="ARBA00022692"/>
    </source>
</evidence>
<dbReference type="InterPro" id="IPR045863">
    <property type="entry name" value="CorA_TM1_TM2"/>
</dbReference>
<evidence type="ECO:0000256" key="6">
    <source>
        <dbReference type="ARBA" id="ARBA00022842"/>
    </source>
</evidence>
<comment type="similarity">
    <text evidence="2 12">Belongs to the CorA metal ion transporter (MIT) (TC 1.A.35) family.</text>
</comment>
<comment type="catalytic activity">
    <reaction evidence="10">
        <text>Mg(2+)(in) = Mg(2+)(out)</text>
        <dbReference type="Rhea" id="RHEA:29827"/>
        <dbReference type="ChEBI" id="CHEBI:18420"/>
    </reaction>
</comment>
<evidence type="ECO:0000256" key="9">
    <source>
        <dbReference type="ARBA" id="ARBA00023136"/>
    </source>
</evidence>
<evidence type="ECO:0000313" key="14">
    <source>
        <dbReference type="Proteomes" id="UP000180254"/>
    </source>
</evidence>
<sequence>MAKTQIKRGKQKWRNKPGELVYTGDISSEEVQVDVLLYSPETDEISFKKKIEEFKDYSGYRFIDVKGLNNKDEMQRIGAILGLDDLLLEDIMHMGERPRLELQKDYLFLIMKNLYLDKENIRIVQEQLSFVVKDRTIVIFRDSDSEVINYAKEKLKNSKHSLRRFGTDYALYYIMDLLVDNYFLIVSDVEEQIEQIEEAIISGEESMNLEEVYRIRKELLLLRASIWPLEDVIHGMIREEGLIENSTKEYLRDLKGNISQIMDYTSIYRESILGLFDIYLSNTSNKMNSIMQTLTVISIMFIPSTFLAGVYGMNFKEFPELGIKHAYPVFWIINIALMIFMYRYFKNKRWL</sequence>
<evidence type="ECO:0000256" key="12">
    <source>
        <dbReference type="RuleBase" id="RU362010"/>
    </source>
</evidence>
<evidence type="ECO:0000256" key="11">
    <source>
        <dbReference type="ARBA" id="ARBA00045497"/>
    </source>
</evidence>